<evidence type="ECO:0000256" key="3">
    <source>
        <dbReference type="ARBA" id="ARBA00022475"/>
    </source>
</evidence>
<dbReference type="Pfam" id="PF10144">
    <property type="entry name" value="SMP_2"/>
    <property type="match status" value="1"/>
</dbReference>
<evidence type="ECO:0000256" key="4">
    <source>
        <dbReference type="ARBA" id="ARBA00022692"/>
    </source>
</evidence>
<dbReference type="OrthoDB" id="6096404at2"/>
<feature type="transmembrane region" description="Helical" evidence="7">
    <location>
        <begin position="157"/>
        <end position="181"/>
    </location>
</feature>
<evidence type="ECO:0000256" key="7">
    <source>
        <dbReference type="SAM" id="Phobius"/>
    </source>
</evidence>
<dbReference type="AlphaFoldDB" id="F2JUP3"/>
<dbReference type="GO" id="GO:0005886">
    <property type="term" value="C:plasma membrane"/>
    <property type="evidence" value="ECO:0007669"/>
    <property type="project" value="UniProtKB-SubCell"/>
</dbReference>
<dbReference type="SUPFAM" id="SSF55073">
    <property type="entry name" value="Nucleotide cyclase"/>
    <property type="match status" value="1"/>
</dbReference>
<reference evidence="8 9" key="1">
    <citation type="journal article" date="2012" name="Stand. Genomic Sci.">
        <title>Complete genome sequence of the melanogenic marine bacterium Marinomonas mediterranea type strain (MMB-1(T)).</title>
        <authorList>
            <person name="Lucas-Elio P."/>
            <person name="Goodwin L."/>
            <person name="Woyke T."/>
            <person name="Pitluck S."/>
            <person name="Nolan M."/>
            <person name="Kyrpides N.C."/>
            <person name="Detter J.C."/>
            <person name="Copeland A."/>
            <person name="Teshima H."/>
            <person name="Bruce D."/>
            <person name="Detter C."/>
            <person name="Tapia R."/>
            <person name="Han S."/>
            <person name="Land M.L."/>
            <person name="Ivanova N."/>
            <person name="Mikhailova N."/>
            <person name="Johnston A.W."/>
            <person name="Sanchez-Amat A."/>
        </authorList>
    </citation>
    <scope>NUCLEOTIDE SEQUENCE [LARGE SCALE GENOMIC DNA]</scope>
    <source>
        <strain evidence="9">ATCC 700492 / JCM 21426 / NBRC 103028 / MMB-1</strain>
    </source>
</reference>
<dbReference type="Gene3D" id="3.30.70.1230">
    <property type="entry name" value="Nucleotide cyclase"/>
    <property type="match status" value="1"/>
</dbReference>
<dbReference type="HOGENOM" id="CLU_587676_0_0_6"/>
<evidence type="ECO:0000313" key="9">
    <source>
        <dbReference type="Proteomes" id="UP000001062"/>
    </source>
</evidence>
<evidence type="ECO:0008006" key="10">
    <source>
        <dbReference type="Google" id="ProtNLM"/>
    </source>
</evidence>
<name>F2JUP3_MARM1</name>
<dbReference type="Proteomes" id="UP000001062">
    <property type="component" value="Chromosome"/>
</dbReference>
<sequence length="465" mass="52205">MLSVLQNKLSAMIITLTTFIILIVVAVAVFWSTMTSALDNYLNQQTEVLGNSLATQAAFNATQSILTNDLLSLNVLLNRLVIDENILSARVYNKKDELLAEASSNGSTSSPSNDWRPAENQRVYSSSVKFRDEIVGHVLITLDKTPAQQTLTHLNNLLIGVAIFITALATLVVVLVTKWLYAPIYQVIDALQAMKHGVKDAPLPGKTYAEANELTAAFHSVKSLEWQLPKPPEPEDVSEKVEESQFEIDFESIIEAKEKETCVLYFEFCSLDTWHESLSPLEVANLLTPIYRALFRASENYQGIVHQYKGNSVLVFFKTMNCDDSIYMNAVCTGQLFIGLMKHLLESDLYKDTPTLNYHLSLHSCNDELSELADKEAFDTEKANSHLAELDAYDSLDIYNTLLLDEKMVTVPDFQHRIVTSLPEVVEIEGEEKLLYTLKGISERYQQVIDDTIETLNEEDSDSVV</sequence>
<feature type="transmembrane region" description="Helical" evidence="7">
    <location>
        <begin position="12"/>
        <end position="31"/>
    </location>
</feature>
<dbReference type="eggNOG" id="COG2114">
    <property type="taxonomic scope" value="Bacteria"/>
</dbReference>
<evidence type="ECO:0000256" key="6">
    <source>
        <dbReference type="ARBA" id="ARBA00023136"/>
    </source>
</evidence>
<dbReference type="KEGG" id="mme:Marme_1185"/>
<dbReference type="InterPro" id="IPR019305">
    <property type="entry name" value="Uncharacterised_Smp"/>
</dbReference>
<proteinExistence type="inferred from homology"/>
<evidence type="ECO:0000256" key="2">
    <source>
        <dbReference type="ARBA" id="ARBA00005362"/>
    </source>
</evidence>
<keyword evidence="3" id="KW-1003">Cell membrane</keyword>
<protein>
    <recommendedName>
        <fullName evidence="10">Guanylate cyclase domain-containing protein</fullName>
    </recommendedName>
</protein>
<evidence type="ECO:0000256" key="5">
    <source>
        <dbReference type="ARBA" id="ARBA00022989"/>
    </source>
</evidence>
<comment type="subcellular location">
    <subcellularLocation>
        <location evidence="1">Cell membrane</location>
    </subcellularLocation>
</comment>
<dbReference type="InterPro" id="IPR029787">
    <property type="entry name" value="Nucleotide_cyclase"/>
</dbReference>
<evidence type="ECO:0000313" key="8">
    <source>
        <dbReference type="EMBL" id="ADZ90458.1"/>
    </source>
</evidence>
<dbReference type="PATRIC" id="fig|717774.3.peg.1230"/>
<accession>F2JUP3</accession>
<keyword evidence="6 7" id="KW-0472">Membrane</keyword>
<keyword evidence="9" id="KW-1185">Reference proteome</keyword>
<dbReference type="EMBL" id="CP002583">
    <property type="protein sequence ID" value="ADZ90458.1"/>
    <property type="molecule type" value="Genomic_DNA"/>
</dbReference>
<keyword evidence="4 7" id="KW-0812">Transmembrane</keyword>
<comment type="similarity">
    <text evidence="2">Belongs to the Smp family.</text>
</comment>
<dbReference type="Gene3D" id="6.10.340.10">
    <property type="match status" value="1"/>
</dbReference>
<gene>
    <name evidence="8" type="ordered locus">Marme_1185</name>
</gene>
<keyword evidence="5 7" id="KW-1133">Transmembrane helix</keyword>
<dbReference type="RefSeq" id="WP_013660363.1">
    <property type="nucleotide sequence ID" value="NC_015276.1"/>
</dbReference>
<organism evidence="8 9">
    <name type="scientific">Marinomonas mediterranea (strain ATCC 700492 / JCM 21426 / NBRC 103028 / MMB-1)</name>
    <dbReference type="NCBI Taxonomy" id="717774"/>
    <lineage>
        <taxon>Bacteria</taxon>
        <taxon>Pseudomonadati</taxon>
        <taxon>Pseudomonadota</taxon>
        <taxon>Gammaproteobacteria</taxon>
        <taxon>Oceanospirillales</taxon>
        <taxon>Oceanospirillaceae</taxon>
        <taxon>Marinomonas</taxon>
    </lineage>
</organism>
<evidence type="ECO:0000256" key="1">
    <source>
        <dbReference type="ARBA" id="ARBA00004236"/>
    </source>
</evidence>